<gene>
    <name evidence="2" type="ORF">K8G79_02735</name>
</gene>
<feature type="region of interest" description="Disordered" evidence="1">
    <location>
        <begin position="24"/>
        <end position="52"/>
    </location>
</feature>
<name>A0AAJ1AGL2_9BACT</name>
<protein>
    <submittedName>
        <fullName evidence="2">Uncharacterized protein</fullName>
    </submittedName>
</protein>
<organism evidence="2 3">
    <name type="scientific">Candidatus Methylomirabilis tolerans</name>
    <dbReference type="NCBI Taxonomy" id="3123416"/>
    <lineage>
        <taxon>Bacteria</taxon>
        <taxon>Candidatus Methylomirabilota</taxon>
        <taxon>Candidatus Methylomirabilia</taxon>
        <taxon>Candidatus Methylomirabilales</taxon>
        <taxon>Candidatus Methylomirabilaceae</taxon>
        <taxon>Candidatus Methylomirabilis</taxon>
    </lineage>
</organism>
<evidence type="ECO:0000313" key="2">
    <source>
        <dbReference type="EMBL" id="MBZ0159052.1"/>
    </source>
</evidence>
<accession>A0AAJ1AGL2</accession>
<dbReference type="AlphaFoldDB" id="A0AAJ1AGL2"/>
<dbReference type="EMBL" id="JAIOIU010000031">
    <property type="protein sequence ID" value="MBZ0159052.1"/>
    <property type="molecule type" value="Genomic_DNA"/>
</dbReference>
<comment type="caution">
    <text evidence="2">The sequence shown here is derived from an EMBL/GenBank/DDBJ whole genome shotgun (WGS) entry which is preliminary data.</text>
</comment>
<evidence type="ECO:0000256" key="1">
    <source>
        <dbReference type="SAM" id="MobiDB-lite"/>
    </source>
</evidence>
<reference evidence="2 3" key="1">
    <citation type="journal article" date="2021" name="bioRxiv">
        <title>Unraveling nitrogen, sulfur and carbon metabolic pathways and microbial community transcriptional responses to substrate deprivation and toxicity stresses in a bioreactor mimicking anoxic brackish coastal sediment conditions.</title>
        <authorList>
            <person name="Martins P.D."/>
            <person name="Echeveste M.J."/>
            <person name="Arshad A."/>
            <person name="Kurth J."/>
            <person name="Ouboter H."/>
            <person name="Jetten M.S.M."/>
            <person name="Welte C.U."/>
        </authorList>
    </citation>
    <scope>NUCLEOTIDE SEQUENCE [LARGE SCALE GENOMIC DNA]</scope>
    <source>
        <strain evidence="2">MAG_38</strain>
    </source>
</reference>
<feature type="compositionally biased region" description="Basic residues" evidence="1">
    <location>
        <begin position="40"/>
        <end position="52"/>
    </location>
</feature>
<evidence type="ECO:0000313" key="3">
    <source>
        <dbReference type="Proteomes" id="UP001197609"/>
    </source>
</evidence>
<sequence>MFMFEGVSHANGGSHVKLKARAELEPFGASPEPDAEGKARHNKKVNKKGVLK</sequence>
<dbReference type="Proteomes" id="UP001197609">
    <property type="component" value="Unassembled WGS sequence"/>
</dbReference>
<proteinExistence type="predicted"/>